<dbReference type="PROSITE" id="PS50102">
    <property type="entry name" value="RRM"/>
    <property type="match status" value="2"/>
</dbReference>
<dbReference type="InterPro" id="IPR012677">
    <property type="entry name" value="Nucleotide-bd_a/b_plait_sf"/>
</dbReference>
<feature type="domain" description="RRM" evidence="4">
    <location>
        <begin position="22"/>
        <end position="98"/>
    </location>
</feature>
<sequence>MTITTTEMKTTPVKLVMNEPINKVFIGNLPFKIKKESLVTFAETCGKILETIVIKKYRRPFVYGFITFETEQEAKRAAKELNKKELEGREVHVEIARSNSPHKVPRKRSTKKSAKKQKSTSTSSQEESTESNQESALDVVEKKRRKRHSKKVEHSSVVIFIANLPFATNEQELKELFIDYKVVSVHVVRTKNGRSRGYGFVEFENEEETKKVLENIKDAVLEDRFIYIKPSLASQVKSKEYSIKERKQKEEEKIKKDPVKNDSETFKNAVKKDNTMKDDVEKDKIKQVEQEKEGKN</sequence>
<keyword evidence="1 2" id="KW-0694">RNA-binding</keyword>
<evidence type="ECO:0000256" key="2">
    <source>
        <dbReference type="PROSITE-ProRule" id="PRU00176"/>
    </source>
</evidence>
<dbReference type="SUPFAM" id="SSF54928">
    <property type="entry name" value="RNA-binding domain, RBD"/>
    <property type="match status" value="2"/>
</dbReference>
<dbReference type="SMART" id="SM00360">
    <property type="entry name" value="RRM"/>
    <property type="match status" value="2"/>
</dbReference>
<feature type="compositionally biased region" description="Basic residues" evidence="3">
    <location>
        <begin position="103"/>
        <end position="118"/>
    </location>
</feature>
<dbReference type="OMA" id="NDFHESC"/>
<proteinExistence type="predicted"/>
<protein>
    <recommendedName>
        <fullName evidence="4">RRM domain-containing protein</fullName>
    </recommendedName>
</protein>
<evidence type="ECO:0000256" key="3">
    <source>
        <dbReference type="SAM" id="MobiDB-lite"/>
    </source>
</evidence>
<feature type="domain" description="RRM" evidence="4">
    <location>
        <begin position="157"/>
        <end position="233"/>
    </location>
</feature>
<evidence type="ECO:0000313" key="5">
    <source>
        <dbReference type="EMBL" id="KAG1540567.1"/>
    </source>
</evidence>
<accession>A0A9P6Y6N9</accession>
<dbReference type="Pfam" id="PF00076">
    <property type="entry name" value="RRM_1"/>
    <property type="match status" value="2"/>
</dbReference>
<organism evidence="5 6">
    <name type="scientific">Rhizopus oryzae</name>
    <name type="common">Mucormycosis agent</name>
    <name type="synonym">Rhizopus arrhizus var. delemar</name>
    <dbReference type="NCBI Taxonomy" id="64495"/>
    <lineage>
        <taxon>Eukaryota</taxon>
        <taxon>Fungi</taxon>
        <taxon>Fungi incertae sedis</taxon>
        <taxon>Mucoromycota</taxon>
        <taxon>Mucoromycotina</taxon>
        <taxon>Mucoromycetes</taxon>
        <taxon>Mucorales</taxon>
        <taxon>Mucorineae</taxon>
        <taxon>Rhizopodaceae</taxon>
        <taxon>Rhizopus</taxon>
    </lineage>
</organism>
<dbReference type="PANTHER" id="PTHR48025">
    <property type="entry name" value="OS02G0815200 PROTEIN"/>
    <property type="match status" value="1"/>
</dbReference>
<dbReference type="CDD" id="cd00590">
    <property type="entry name" value="RRM_SF"/>
    <property type="match status" value="2"/>
</dbReference>
<name>A0A9P6Y6N9_RHIOR</name>
<gene>
    <name evidence="5" type="ORF">G6F51_008444</name>
</gene>
<dbReference type="GO" id="GO:0003729">
    <property type="term" value="F:mRNA binding"/>
    <property type="evidence" value="ECO:0007669"/>
    <property type="project" value="TreeGrafter"/>
</dbReference>
<dbReference type="Gene3D" id="3.30.70.330">
    <property type="match status" value="2"/>
</dbReference>
<dbReference type="AlphaFoldDB" id="A0A9P6Y6N9"/>
<evidence type="ECO:0000256" key="1">
    <source>
        <dbReference type="ARBA" id="ARBA00022884"/>
    </source>
</evidence>
<dbReference type="EMBL" id="JAANIT010001386">
    <property type="protein sequence ID" value="KAG1540567.1"/>
    <property type="molecule type" value="Genomic_DNA"/>
</dbReference>
<evidence type="ECO:0000259" key="4">
    <source>
        <dbReference type="PROSITE" id="PS50102"/>
    </source>
</evidence>
<comment type="caution">
    <text evidence="5">The sequence shown here is derived from an EMBL/GenBank/DDBJ whole genome shotgun (WGS) entry which is preliminary data.</text>
</comment>
<evidence type="ECO:0000313" key="6">
    <source>
        <dbReference type="Proteomes" id="UP000717996"/>
    </source>
</evidence>
<feature type="region of interest" description="Disordered" evidence="3">
    <location>
        <begin position="92"/>
        <end position="147"/>
    </location>
</feature>
<feature type="region of interest" description="Disordered" evidence="3">
    <location>
        <begin position="239"/>
        <end position="296"/>
    </location>
</feature>
<dbReference type="InterPro" id="IPR050502">
    <property type="entry name" value="Euk_RNA-bind_prot"/>
</dbReference>
<feature type="compositionally biased region" description="Low complexity" evidence="3">
    <location>
        <begin position="119"/>
        <end position="135"/>
    </location>
</feature>
<dbReference type="InterPro" id="IPR000504">
    <property type="entry name" value="RRM_dom"/>
</dbReference>
<dbReference type="PANTHER" id="PTHR48025:SF1">
    <property type="entry name" value="RRM DOMAIN-CONTAINING PROTEIN"/>
    <property type="match status" value="1"/>
</dbReference>
<dbReference type="Proteomes" id="UP000717996">
    <property type="component" value="Unassembled WGS sequence"/>
</dbReference>
<dbReference type="OrthoDB" id="439808at2759"/>
<dbReference type="InterPro" id="IPR035979">
    <property type="entry name" value="RBD_domain_sf"/>
</dbReference>
<reference evidence="5" key="1">
    <citation type="journal article" date="2020" name="Microb. Genom.">
        <title>Genetic diversity of clinical and environmental Mucorales isolates obtained from an investigation of mucormycosis cases among solid organ transplant recipients.</title>
        <authorList>
            <person name="Nguyen M.H."/>
            <person name="Kaul D."/>
            <person name="Muto C."/>
            <person name="Cheng S.J."/>
            <person name="Richter R.A."/>
            <person name="Bruno V.M."/>
            <person name="Liu G."/>
            <person name="Beyhan S."/>
            <person name="Sundermann A.J."/>
            <person name="Mounaud S."/>
            <person name="Pasculle A.W."/>
            <person name="Nierman W.C."/>
            <person name="Driscoll E."/>
            <person name="Cumbie R."/>
            <person name="Clancy C.J."/>
            <person name="Dupont C.L."/>
        </authorList>
    </citation>
    <scope>NUCLEOTIDE SEQUENCE</scope>
    <source>
        <strain evidence="5">GL16</strain>
    </source>
</reference>